<reference evidence="1" key="1">
    <citation type="submission" date="2016-12" db="EMBL/GenBank/DDBJ databases">
        <title>The genomes of Aspergillus section Nigri reveals drivers in fungal speciation.</title>
        <authorList>
            <consortium name="DOE Joint Genome Institute"/>
            <person name="Vesth T.C."/>
            <person name="Nybo J."/>
            <person name="Theobald S."/>
            <person name="Brandl J."/>
            <person name="Frisvad J.C."/>
            <person name="Nielsen K.F."/>
            <person name="Lyhne E.K."/>
            <person name="Kogle M.E."/>
            <person name="Kuo A."/>
            <person name="Riley R."/>
            <person name="Clum A."/>
            <person name="Nolan M."/>
            <person name="Lipzen A."/>
            <person name="Salamov A."/>
            <person name="Henrissat B."/>
            <person name="Wiebenga A."/>
            <person name="De vries R.P."/>
            <person name="Grigoriev I.V."/>
            <person name="Mortensen U.H."/>
            <person name="Andersen M.R."/>
            <person name="Baker S.E."/>
        </authorList>
    </citation>
    <scope>NUCLEOTIDE SEQUENCE</scope>
    <source>
        <strain evidence="1">IBT 28561</strain>
    </source>
</reference>
<dbReference type="VEuPathDB" id="FungiDB:P168DRAFT_319722"/>
<organism evidence="1 2">
    <name type="scientific">Aspergillus campestris (strain IBT 28561)</name>
    <dbReference type="NCBI Taxonomy" id="1392248"/>
    <lineage>
        <taxon>Eukaryota</taxon>
        <taxon>Fungi</taxon>
        <taxon>Dikarya</taxon>
        <taxon>Ascomycota</taxon>
        <taxon>Pezizomycotina</taxon>
        <taxon>Eurotiomycetes</taxon>
        <taxon>Eurotiomycetidae</taxon>
        <taxon>Eurotiales</taxon>
        <taxon>Aspergillaceae</taxon>
        <taxon>Aspergillus</taxon>
        <taxon>Aspergillus subgen. Circumdati</taxon>
    </lineage>
</organism>
<gene>
    <name evidence="1" type="ORF">P168DRAFT_319722</name>
</gene>
<evidence type="ECO:0000313" key="1">
    <source>
        <dbReference type="EMBL" id="PKY03186.1"/>
    </source>
</evidence>
<dbReference type="GeneID" id="36547831"/>
<evidence type="ECO:0008006" key="3">
    <source>
        <dbReference type="Google" id="ProtNLM"/>
    </source>
</evidence>
<accession>A0A2I1CZY9</accession>
<dbReference type="EMBL" id="MSFM01000008">
    <property type="protein sequence ID" value="PKY03186.1"/>
    <property type="molecule type" value="Genomic_DNA"/>
</dbReference>
<proteinExistence type="predicted"/>
<comment type="caution">
    <text evidence="1">The sequence shown here is derived from an EMBL/GenBank/DDBJ whole genome shotgun (WGS) entry which is preliminary data.</text>
</comment>
<dbReference type="Gene3D" id="3.30.70.100">
    <property type="match status" value="1"/>
</dbReference>
<dbReference type="RefSeq" id="XP_024691780.1">
    <property type="nucleotide sequence ID" value="XM_024840307.1"/>
</dbReference>
<sequence length="215" mass="24142">MATAEQMAAYTAHLRTHTSAQNKPVTELCIFKLRAPYTQDHTAALSTFESQIAANTAPGNGKPNAPGIRRIAYGFSVDDPGTFVWMLDWDKIQDHWEFWQTEAFPPVIGAITELFVEGRPLVRHYDFGEEGMLDGVFKIARVVVWDDGEGRARELGNRGLARVRQVREAYAVDMDEMTWWCSLLGYESEEDCRADGGDVRAGEGAENHIVGLQYR</sequence>
<evidence type="ECO:0000313" key="2">
    <source>
        <dbReference type="Proteomes" id="UP000234254"/>
    </source>
</evidence>
<dbReference type="OrthoDB" id="3830579at2759"/>
<dbReference type="AlphaFoldDB" id="A0A2I1CZY9"/>
<name>A0A2I1CZY9_ASPC2</name>
<protein>
    <recommendedName>
        <fullName evidence="3">ABM domain-containing protein</fullName>
    </recommendedName>
</protein>
<keyword evidence="2" id="KW-1185">Reference proteome</keyword>
<dbReference type="Proteomes" id="UP000234254">
    <property type="component" value="Unassembled WGS sequence"/>
</dbReference>